<reference evidence="6 7" key="1">
    <citation type="submission" date="2024-09" db="EMBL/GenBank/DDBJ databases">
        <title>Laminarin stimulates single cell rates of sulfate reduction while oxygen inhibits transcriptomic activity in coastal marine sediment.</title>
        <authorList>
            <person name="Lindsay M."/>
            <person name="Orcutt B."/>
            <person name="Emerson D."/>
            <person name="Stepanauskas R."/>
            <person name="D'Angelo T."/>
        </authorList>
    </citation>
    <scope>NUCLEOTIDE SEQUENCE [LARGE SCALE GENOMIC DNA]</scope>
    <source>
        <strain evidence="6">SAG AM-311-K15</strain>
    </source>
</reference>
<keyword evidence="7" id="KW-1185">Reference proteome</keyword>
<dbReference type="InterPro" id="IPR001173">
    <property type="entry name" value="Glyco_trans_2-like"/>
</dbReference>
<dbReference type="Gene3D" id="3.90.550.10">
    <property type="entry name" value="Spore Coat Polysaccharide Biosynthesis Protein SpsA, Chain A"/>
    <property type="match status" value="1"/>
</dbReference>
<evidence type="ECO:0000256" key="4">
    <source>
        <dbReference type="SAM" id="Phobius"/>
    </source>
</evidence>
<comment type="similarity">
    <text evidence="1">Belongs to the glycosyltransferase 2 family.</text>
</comment>
<evidence type="ECO:0000256" key="2">
    <source>
        <dbReference type="ARBA" id="ARBA00022676"/>
    </source>
</evidence>
<sequence length="297" mass="33881">MTDSVLYSIIIPTFNGAETIERCLHSIFNQTLEKPFEVIIIDSSDDETPQIVRTQFPQAILISLEKQTPEGMARNIGITKAKGDIVVMTDQDCVVPPYWLSKIQKKMVRSDYDAIGGSIIPFSGGDLWNHISFLVEFNEFLPEAKAGLRNNVPTCNIAYRKEIFSNHLRFTDDFPIAEDLVFNNLLVHHGWKLYFDPDITIWHISRTGLKAALKHQYYLGSGSAKARKVLPELSGSFLIKYPVFSLGLPFYRWCAIVKRLARFSRSYFFLTILFSLPILIAVMIWATGFVAETFNRK</sequence>
<name>A0ABV6YWC3_UNCC1</name>
<keyword evidence="4" id="KW-1133">Transmembrane helix</keyword>
<dbReference type="Proteomes" id="UP001594351">
    <property type="component" value="Unassembled WGS sequence"/>
</dbReference>
<evidence type="ECO:0000256" key="1">
    <source>
        <dbReference type="ARBA" id="ARBA00006739"/>
    </source>
</evidence>
<organism evidence="6 7">
    <name type="scientific">candidate division CSSED10-310 bacterium</name>
    <dbReference type="NCBI Taxonomy" id="2855610"/>
    <lineage>
        <taxon>Bacteria</taxon>
        <taxon>Bacteria division CSSED10-310</taxon>
    </lineage>
</organism>
<keyword evidence="4" id="KW-0812">Transmembrane</keyword>
<gene>
    <name evidence="6" type="ORF">ACFL27_09975</name>
</gene>
<dbReference type="EMBL" id="JBHPBY010000104">
    <property type="protein sequence ID" value="MFC1850506.1"/>
    <property type="molecule type" value="Genomic_DNA"/>
</dbReference>
<dbReference type="SUPFAM" id="SSF53448">
    <property type="entry name" value="Nucleotide-diphospho-sugar transferases"/>
    <property type="match status" value="1"/>
</dbReference>
<dbReference type="EC" id="2.4.-.-" evidence="6"/>
<feature type="domain" description="Glycosyltransferase 2-like" evidence="5">
    <location>
        <begin position="8"/>
        <end position="166"/>
    </location>
</feature>
<dbReference type="InterPro" id="IPR029044">
    <property type="entry name" value="Nucleotide-diphossugar_trans"/>
</dbReference>
<dbReference type="GO" id="GO:0016757">
    <property type="term" value="F:glycosyltransferase activity"/>
    <property type="evidence" value="ECO:0007669"/>
    <property type="project" value="UniProtKB-KW"/>
</dbReference>
<proteinExistence type="inferred from homology"/>
<comment type="caution">
    <text evidence="6">The sequence shown here is derived from an EMBL/GenBank/DDBJ whole genome shotgun (WGS) entry which is preliminary data.</text>
</comment>
<evidence type="ECO:0000259" key="5">
    <source>
        <dbReference type="Pfam" id="PF00535"/>
    </source>
</evidence>
<accession>A0ABV6YWC3</accession>
<dbReference type="PANTHER" id="PTHR43630">
    <property type="entry name" value="POLY-BETA-1,6-N-ACETYL-D-GLUCOSAMINE SYNTHASE"/>
    <property type="match status" value="1"/>
</dbReference>
<keyword evidence="4" id="KW-0472">Membrane</keyword>
<keyword evidence="3 6" id="KW-0808">Transferase</keyword>
<protein>
    <submittedName>
        <fullName evidence="6">Glycosyltransferase</fullName>
        <ecNumber evidence="6">2.4.-.-</ecNumber>
    </submittedName>
</protein>
<dbReference type="Pfam" id="PF00535">
    <property type="entry name" value="Glycos_transf_2"/>
    <property type="match status" value="1"/>
</dbReference>
<keyword evidence="2 6" id="KW-0328">Glycosyltransferase</keyword>
<evidence type="ECO:0000313" key="6">
    <source>
        <dbReference type="EMBL" id="MFC1850506.1"/>
    </source>
</evidence>
<dbReference type="PANTHER" id="PTHR43630:SF1">
    <property type="entry name" value="POLY-BETA-1,6-N-ACETYL-D-GLUCOSAMINE SYNTHASE"/>
    <property type="match status" value="1"/>
</dbReference>
<evidence type="ECO:0000256" key="3">
    <source>
        <dbReference type="ARBA" id="ARBA00022679"/>
    </source>
</evidence>
<feature type="transmembrane region" description="Helical" evidence="4">
    <location>
        <begin position="267"/>
        <end position="291"/>
    </location>
</feature>
<evidence type="ECO:0000313" key="7">
    <source>
        <dbReference type="Proteomes" id="UP001594351"/>
    </source>
</evidence>
<feature type="transmembrane region" description="Helical" evidence="4">
    <location>
        <begin position="237"/>
        <end position="255"/>
    </location>
</feature>